<dbReference type="Proteomes" id="UP000294360">
    <property type="component" value="Chromosome"/>
</dbReference>
<reference evidence="1 2" key="1">
    <citation type="submission" date="2019-03" db="EMBL/GenBank/DDBJ databases">
        <authorList>
            <person name="Kox A.R. M."/>
        </authorList>
    </citation>
    <scope>NUCLEOTIDE SEQUENCE [LARGE SCALE GENOMIC DNA]</scope>
    <source>
        <strain evidence="1">MTUNDRAET4 annotated genome</strain>
    </source>
</reference>
<gene>
    <name evidence="1" type="ORF">MTUNDRAET4_1798</name>
</gene>
<evidence type="ECO:0000313" key="1">
    <source>
        <dbReference type="EMBL" id="VFU08691.1"/>
    </source>
</evidence>
<dbReference type="KEGG" id="mtun:MTUNDRAET4_1798"/>
<accession>A0A4U8YXK3</accession>
<organism evidence="1 2">
    <name type="scientific">Methylocella tundrae</name>
    <dbReference type="NCBI Taxonomy" id="227605"/>
    <lineage>
        <taxon>Bacteria</taxon>
        <taxon>Pseudomonadati</taxon>
        <taxon>Pseudomonadota</taxon>
        <taxon>Alphaproteobacteria</taxon>
        <taxon>Hyphomicrobiales</taxon>
        <taxon>Beijerinckiaceae</taxon>
        <taxon>Methylocella</taxon>
    </lineage>
</organism>
<dbReference type="AlphaFoldDB" id="A0A4U8YXK3"/>
<evidence type="ECO:0000313" key="2">
    <source>
        <dbReference type="Proteomes" id="UP000294360"/>
    </source>
</evidence>
<sequence>MPATAPARAHAVDFASRFFTYAPFVLWSRIGLREREGSTLGNSLFFHFEEQICLDRFPLSHCGFSPSLKFL</sequence>
<dbReference type="EMBL" id="LR536450">
    <property type="protein sequence ID" value="VFU08691.1"/>
    <property type="molecule type" value="Genomic_DNA"/>
</dbReference>
<protein>
    <submittedName>
        <fullName evidence="1">Uncharacterized protein</fullName>
    </submittedName>
</protein>
<proteinExistence type="predicted"/>
<name>A0A4U8YXK3_METTU</name>